<dbReference type="Pfam" id="PF00854">
    <property type="entry name" value="PTR2"/>
    <property type="match status" value="2"/>
</dbReference>
<evidence type="ECO:0000256" key="1">
    <source>
        <dbReference type="ARBA" id="ARBA00004651"/>
    </source>
</evidence>
<dbReference type="SUPFAM" id="SSF103473">
    <property type="entry name" value="MFS general substrate transporter"/>
    <property type="match status" value="1"/>
</dbReference>
<reference evidence="9 10" key="1">
    <citation type="submission" date="2017-08" db="EMBL/GenBank/DDBJ databases">
        <title>Aliifodinibius alkalisoli sp. nov., isolated from saline alkaline soil.</title>
        <authorList>
            <person name="Liu D."/>
            <person name="Zhang G."/>
        </authorList>
    </citation>
    <scope>NUCLEOTIDE SEQUENCE [LARGE SCALE GENOMIC DNA]</scope>
    <source>
        <strain evidence="9 10">WN023</strain>
    </source>
</reference>
<evidence type="ECO:0000256" key="2">
    <source>
        <dbReference type="ARBA" id="ARBA00022448"/>
    </source>
</evidence>
<feature type="transmembrane region" description="Helical" evidence="8">
    <location>
        <begin position="438"/>
        <end position="456"/>
    </location>
</feature>
<evidence type="ECO:0000256" key="3">
    <source>
        <dbReference type="ARBA" id="ARBA00022475"/>
    </source>
</evidence>
<dbReference type="RefSeq" id="WP_095605454.1">
    <property type="nucleotide sequence ID" value="NZ_NSKE01000002.1"/>
</dbReference>
<feature type="transmembrane region" description="Helical" evidence="8">
    <location>
        <begin position="160"/>
        <end position="180"/>
    </location>
</feature>
<feature type="transmembrane region" description="Helical" evidence="8">
    <location>
        <begin position="69"/>
        <end position="89"/>
    </location>
</feature>
<protein>
    <submittedName>
        <fullName evidence="9">MFS transporter</fullName>
    </submittedName>
</protein>
<organism evidence="9 10">
    <name type="scientific">Fodinibius salipaludis</name>
    <dbReference type="NCBI Taxonomy" id="2032627"/>
    <lineage>
        <taxon>Bacteria</taxon>
        <taxon>Pseudomonadati</taxon>
        <taxon>Balneolota</taxon>
        <taxon>Balneolia</taxon>
        <taxon>Balneolales</taxon>
        <taxon>Balneolaceae</taxon>
        <taxon>Fodinibius</taxon>
    </lineage>
</organism>
<dbReference type="InterPro" id="IPR018456">
    <property type="entry name" value="PTR2_symporter_CS"/>
</dbReference>
<dbReference type="NCBIfam" id="TIGR00924">
    <property type="entry name" value="yjdL_sub1_fam"/>
    <property type="match status" value="1"/>
</dbReference>
<dbReference type="GO" id="GO:0006857">
    <property type="term" value="P:oligopeptide transport"/>
    <property type="evidence" value="ECO:0007669"/>
    <property type="project" value="InterPro"/>
</dbReference>
<feature type="transmembrane region" description="Helical" evidence="8">
    <location>
        <begin position="186"/>
        <end position="203"/>
    </location>
</feature>
<sequence>MANEQSGTVDAAQQNDFFGHPRGLSTLFFTELWERFSYYGMRALLVLYMTAETMTANPGLGFSVGKATAIYGLYTFFVYVLSLPGGWVADKLWGQRKAVFVGGVIIAAGHFSMAVPWIEFFYLGLALIVIGTGLLKPNVSSMVGDLYPEGGARRDAGFSIFYMGINFGAILGPLLCGVLGEGYNWHWGFSLAGFGMVLGLISYKYGYKFLGNAGNLKTGESEEVLQARSRKFYATISAVAAGIVAFTFLMSSGVINITLQTLAEYLGGAAVAITVIFFGYIIFFGGHNKEEQKKLGVIFWLFLLAALFWSGFEQAGSSLNLFAKDLTDRAIGGVAWLGPTTAGLITLLIAIPVFYMVYRVYKRDDLWNFAKGVVAVSSVGVLIFLWWLIQRIGIGWETPASTLQLINPFFIVVFAPIFGFMWTWLAARNANPSIPVKFGLGLFGLAAGFFVLSWGAANATEANPVSPAWLIVTYFLHTAGELCLSPVGLSSMTKLAPKTRVSQMMGIWFVAAAVGNLFAGLMAGQLEVLSETSLFWWVAMIVGGGGVIALIASPFVQKLMGDVE</sequence>
<feature type="transmembrane region" description="Helical" evidence="8">
    <location>
        <begin position="468"/>
        <end position="489"/>
    </location>
</feature>
<keyword evidence="4 8" id="KW-0812">Transmembrane</keyword>
<keyword evidence="10" id="KW-1185">Reference proteome</keyword>
<keyword evidence="5" id="KW-0653">Protein transport</keyword>
<dbReference type="GO" id="GO:0005886">
    <property type="term" value="C:plasma membrane"/>
    <property type="evidence" value="ECO:0007669"/>
    <property type="project" value="UniProtKB-SubCell"/>
</dbReference>
<dbReference type="GO" id="GO:1904680">
    <property type="term" value="F:peptide transmembrane transporter activity"/>
    <property type="evidence" value="ECO:0007669"/>
    <property type="project" value="InterPro"/>
</dbReference>
<keyword evidence="6 8" id="KW-1133">Transmembrane helix</keyword>
<proteinExistence type="predicted"/>
<dbReference type="InterPro" id="IPR036259">
    <property type="entry name" value="MFS_trans_sf"/>
</dbReference>
<dbReference type="CDD" id="cd17346">
    <property type="entry name" value="MFS_DtpA_like"/>
    <property type="match status" value="1"/>
</dbReference>
<dbReference type="Gene3D" id="1.20.1250.20">
    <property type="entry name" value="MFS general substrate transporter like domains"/>
    <property type="match status" value="2"/>
</dbReference>
<evidence type="ECO:0000256" key="8">
    <source>
        <dbReference type="SAM" id="Phobius"/>
    </source>
</evidence>
<comment type="caution">
    <text evidence="9">The sequence shown here is derived from an EMBL/GenBank/DDBJ whole genome shotgun (WGS) entry which is preliminary data.</text>
</comment>
<evidence type="ECO:0000256" key="5">
    <source>
        <dbReference type="ARBA" id="ARBA00022856"/>
    </source>
</evidence>
<feature type="transmembrane region" description="Helical" evidence="8">
    <location>
        <begin position="534"/>
        <end position="556"/>
    </location>
</feature>
<feature type="transmembrane region" description="Helical" evidence="8">
    <location>
        <begin position="121"/>
        <end position="139"/>
    </location>
</feature>
<feature type="transmembrane region" description="Helical" evidence="8">
    <location>
        <begin position="232"/>
        <end position="259"/>
    </location>
</feature>
<feature type="transmembrane region" description="Helical" evidence="8">
    <location>
        <begin position="295"/>
        <end position="312"/>
    </location>
</feature>
<dbReference type="AlphaFoldDB" id="A0A2A2GD80"/>
<feature type="transmembrane region" description="Helical" evidence="8">
    <location>
        <begin position="332"/>
        <end position="357"/>
    </location>
</feature>
<dbReference type="InterPro" id="IPR005279">
    <property type="entry name" value="Dipep/tripep_permease"/>
</dbReference>
<keyword evidence="3" id="KW-1003">Cell membrane</keyword>
<accession>A0A2A2GD80</accession>
<evidence type="ECO:0000256" key="7">
    <source>
        <dbReference type="ARBA" id="ARBA00023136"/>
    </source>
</evidence>
<keyword evidence="2" id="KW-0813">Transport</keyword>
<dbReference type="PANTHER" id="PTHR23517:SF15">
    <property type="entry name" value="PROTON-DEPENDENT OLIGOPEPTIDE FAMILY TRANSPORT PROTEIN"/>
    <property type="match status" value="1"/>
</dbReference>
<dbReference type="InterPro" id="IPR000109">
    <property type="entry name" value="POT_fam"/>
</dbReference>
<feature type="transmembrane region" description="Helical" evidence="8">
    <location>
        <begin position="409"/>
        <end position="426"/>
    </location>
</feature>
<keyword evidence="5" id="KW-0571">Peptide transport</keyword>
<gene>
    <name evidence="9" type="ORF">CK503_03800</name>
</gene>
<feature type="transmembrane region" description="Helical" evidence="8">
    <location>
        <begin position="369"/>
        <end position="389"/>
    </location>
</feature>
<dbReference type="InterPro" id="IPR050171">
    <property type="entry name" value="MFS_Transporters"/>
</dbReference>
<evidence type="ECO:0000313" key="10">
    <source>
        <dbReference type="Proteomes" id="UP000218831"/>
    </source>
</evidence>
<name>A0A2A2GD80_9BACT</name>
<comment type="subcellular location">
    <subcellularLocation>
        <location evidence="1">Cell membrane</location>
        <topology evidence="1">Multi-pass membrane protein</topology>
    </subcellularLocation>
</comment>
<evidence type="ECO:0000256" key="4">
    <source>
        <dbReference type="ARBA" id="ARBA00022692"/>
    </source>
</evidence>
<evidence type="ECO:0000313" key="9">
    <source>
        <dbReference type="EMBL" id="PAU95328.1"/>
    </source>
</evidence>
<dbReference type="PROSITE" id="PS01022">
    <property type="entry name" value="PTR2_1"/>
    <property type="match status" value="1"/>
</dbReference>
<dbReference type="PANTHER" id="PTHR23517">
    <property type="entry name" value="RESISTANCE PROTEIN MDTM, PUTATIVE-RELATED-RELATED"/>
    <property type="match status" value="1"/>
</dbReference>
<dbReference type="EMBL" id="NSKE01000002">
    <property type="protein sequence ID" value="PAU95328.1"/>
    <property type="molecule type" value="Genomic_DNA"/>
</dbReference>
<feature type="transmembrane region" description="Helical" evidence="8">
    <location>
        <begin position="501"/>
        <end position="522"/>
    </location>
</feature>
<dbReference type="OrthoDB" id="9772725at2"/>
<evidence type="ECO:0000256" key="6">
    <source>
        <dbReference type="ARBA" id="ARBA00022989"/>
    </source>
</evidence>
<feature type="transmembrane region" description="Helical" evidence="8">
    <location>
        <begin position="265"/>
        <end position="283"/>
    </location>
</feature>
<dbReference type="Proteomes" id="UP000218831">
    <property type="component" value="Unassembled WGS sequence"/>
</dbReference>
<keyword evidence="7 8" id="KW-0472">Membrane</keyword>